<dbReference type="GO" id="GO:0005524">
    <property type="term" value="F:ATP binding"/>
    <property type="evidence" value="ECO:0007669"/>
    <property type="project" value="UniProtKB-UniRule"/>
</dbReference>
<dbReference type="PROSITE" id="PS00108">
    <property type="entry name" value="PROTEIN_KINASE_ST"/>
    <property type="match status" value="1"/>
</dbReference>
<evidence type="ECO:0000259" key="6">
    <source>
        <dbReference type="PROSITE" id="PS50011"/>
    </source>
</evidence>
<organism evidence="7 8">
    <name type="scientific">Pseudomonas gingeri</name>
    <dbReference type="NCBI Taxonomy" id="117681"/>
    <lineage>
        <taxon>Bacteria</taxon>
        <taxon>Pseudomonadati</taxon>
        <taxon>Pseudomonadota</taxon>
        <taxon>Gammaproteobacteria</taxon>
        <taxon>Pseudomonadales</taxon>
        <taxon>Pseudomonadaceae</taxon>
        <taxon>Pseudomonas</taxon>
    </lineage>
</organism>
<dbReference type="GO" id="GO:0004674">
    <property type="term" value="F:protein serine/threonine kinase activity"/>
    <property type="evidence" value="ECO:0007669"/>
    <property type="project" value="UniProtKB-KW"/>
</dbReference>
<dbReference type="Gene3D" id="3.30.200.20">
    <property type="entry name" value="Phosphorylase Kinase, domain 1"/>
    <property type="match status" value="1"/>
</dbReference>
<dbReference type="SUPFAM" id="SSF56112">
    <property type="entry name" value="Protein kinase-like (PK-like)"/>
    <property type="match status" value="1"/>
</dbReference>
<keyword evidence="1" id="KW-0808">Transferase</keyword>
<evidence type="ECO:0000256" key="1">
    <source>
        <dbReference type="ARBA" id="ARBA00022679"/>
    </source>
</evidence>
<comment type="caution">
    <text evidence="7">The sequence shown here is derived from an EMBL/GenBank/DDBJ whole genome shotgun (WGS) entry which is preliminary data.</text>
</comment>
<evidence type="ECO:0000313" key="7">
    <source>
        <dbReference type="EMBL" id="NWB83408.1"/>
    </source>
</evidence>
<dbReference type="PANTHER" id="PTHR43289:SF6">
    <property type="entry name" value="SERINE_THREONINE-PROTEIN KINASE NEKL-3"/>
    <property type="match status" value="1"/>
</dbReference>
<dbReference type="Pfam" id="PF00069">
    <property type="entry name" value="Pkinase"/>
    <property type="match status" value="1"/>
</dbReference>
<reference evidence="7 8" key="1">
    <citation type="submission" date="2020-04" db="EMBL/GenBank/DDBJ databases">
        <title>Molecular characterization of pseudomonads from Agaricus bisporus reveal novel blotch 2 pathogens in Western Europe.</title>
        <authorList>
            <person name="Taparia T."/>
            <person name="Krijger M."/>
            <person name="Haynes E."/>
            <person name="Elpinstone J.G."/>
            <person name="Noble R."/>
            <person name="Van Der Wolf J."/>
        </authorList>
    </citation>
    <scope>NUCLEOTIDE SEQUENCE [LARGE SCALE GENOMIC DNA]</scope>
    <source>
        <strain evidence="7 8">G9001</strain>
    </source>
</reference>
<evidence type="ECO:0000256" key="5">
    <source>
        <dbReference type="PROSITE-ProRule" id="PRU10141"/>
    </source>
</evidence>
<dbReference type="CDD" id="cd14014">
    <property type="entry name" value="STKc_PknB_like"/>
    <property type="match status" value="1"/>
</dbReference>
<dbReference type="PANTHER" id="PTHR43289">
    <property type="entry name" value="MITOGEN-ACTIVATED PROTEIN KINASE KINASE KINASE 20-RELATED"/>
    <property type="match status" value="1"/>
</dbReference>
<evidence type="ECO:0000256" key="2">
    <source>
        <dbReference type="ARBA" id="ARBA00022741"/>
    </source>
</evidence>
<dbReference type="Gene3D" id="1.10.510.10">
    <property type="entry name" value="Transferase(Phosphotransferase) domain 1"/>
    <property type="match status" value="1"/>
</dbReference>
<dbReference type="RefSeq" id="WP_177098664.1">
    <property type="nucleotide sequence ID" value="NZ_JACAQA010000002.1"/>
</dbReference>
<dbReference type="PROSITE" id="PS00107">
    <property type="entry name" value="PROTEIN_KINASE_ATP"/>
    <property type="match status" value="1"/>
</dbReference>
<evidence type="ECO:0000256" key="4">
    <source>
        <dbReference type="ARBA" id="ARBA00022840"/>
    </source>
</evidence>
<dbReference type="InterPro" id="IPR000719">
    <property type="entry name" value="Prot_kinase_dom"/>
</dbReference>
<protein>
    <submittedName>
        <fullName evidence="7">Serine/threonine protein kinase</fullName>
    </submittedName>
</protein>
<dbReference type="InterPro" id="IPR011009">
    <property type="entry name" value="Kinase-like_dom_sf"/>
</dbReference>
<evidence type="ECO:0000256" key="3">
    <source>
        <dbReference type="ARBA" id="ARBA00022777"/>
    </source>
</evidence>
<dbReference type="Proteomes" id="UP000522864">
    <property type="component" value="Unassembled WGS sequence"/>
</dbReference>
<feature type="domain" description="Protein kinase" evidence="6">
    <location>
        <begin position="34"/>
        <end position="300"/>
    </location>
</feature>
<dbReference type="PROSITE" id="PS50011">
    <property type="entry name" value="PROTEIN_KINASE_DOM"/>
    <property type="match status" value="1"/>
</dbReference>
<feature type="binding site" evidence="5">
    <location>
        <position position="69"/>
    </location>
    <ligand>
        <name>ATP</name>
        <dbReference type="ChEBI" id="CHEBI:30616"/>
    </ligand>
</feature>
<dbReference type="SMART" id="SM00220">
    <property type="entry name" value="S_TKc"/>
    <property type="match status" value="1"/>
</dbReference>
<sequence>MTAPRPWQQGCLPGLEPLATARLSELPLLLAQRYRVERLLGAGAMGVVYRARDLLHEQFGDPAPWVALKLLNPDFVDVTDASALLYSEFALMRRLCHPCVVRTYSFEVDTACARTFMTQELIEGMSLDRLLCERPEGLSWPVLQPIAIGLLEALAHVHQRGVLHGDVKPGNVLLAKDGPRLFDFGLGRPMAGVLPGLAQLNRSRFKAWTPAYAAAELLEGAPLSVATDIYALGCVLYELASGMHPFHRLDALKARDQGLERTLRRPAQLPGRLWPALRQTLSFDPEQRNIDTDQLLEAFRKVPLRRRWPRLWLRC</sequence>
<keyword evidence="3 7" id="KW-0418">Kinase</keyword>
<evidence type="ECO:0000313" key="8">
    <source>
        <dbReference type="Proteomes" id="UP000522864"/>
    </source>
</evidence>
<gene>
    <name evidence="7" type="ORF">HX830_00825</name>
</gene>
<keyword evidence="2 5" id="KW-0547">Nucleotide-binding</keyword>
<accession>A0A7Y7WLC8</accession>
<dbReference type="InterPro" id="IPR017441">
    <property type="entry name" value="Protein_kinase_ATP_BS"/>
</dbReference>
<keyword evidence="7" id="KW-0723">Serine/threonine-protein kinase</keyword>
<name>A0A7Y7WLC8_9PSED</name>
<proteinExistence type="predicted"/>
<dbReference type="EMBL" id="JACAQA010000002">
    <property type="protein sequence ID" value="NWB83408.1"/>
    <property type="molecule type" value="Genomic_DNA"/>
</dbReference>
<dbReference type="AlphaFoldDB" id="A0A7Y7WLC8"/>
<keyword evidence="4 5" id="KW-0067">ATP-binding</keyword>
<dbReference type="InterPro" id="IPR008271">
    <property type="entry name" value="Ser/Thr_kinase_AS"/>
</dbReference>